<dbReference type="PANTHER" id="PTHR39166">
    <property type="entry name" value="BLL1166 PROTEIN"/>
    <property type="match status" value="1"/>
</dbReference>
<protein>
    <recommendedName>
        <fullName evidence="3">Nucleotidyltransferase family protein</fullName>
    </recommendedName>
</protein>
<comment type="caution">
    <text evidence="1">The sequence shown here is derived from an EMBL/GenBank/DDBJ whole genome shotgun (WGS) entry which is preliminary data.</text>
</comment>
<name>A0A7X6B7T0_9SPHN</name>
<dbReference type="AlphaFoldDB" id="A0A7X6B7T0"/>
<dbReference type="RefSeq" id="WP_245198400.1">
    <property type="nucleotide sequence ID" value="NZ_JAATIT010000001.1"/>
</dbReference>
<dbReference type="Proteomes" id="UP000535078">
    <property type="component" value="Unassembled WGS sequence"/>
</dbReference>
<sequence>MMDFSARLSNVINDDRHRMMALEAIRELALPDGWIGAGFVRDAVWDHLHGREIRSPSADVDVVWFDRHRIEEERDREIESRLRACRPNFHWSVKNQARMHARNGDRPYDSVADAMCFWPETATAIAVRLTPEGGLEINAPFGLDDLFAPKLVPTPSFLGKKRHIFEQRTAQKGWRVRYPLLSCE</sequence>
<evidence type="ECO:0000313" key="2">
    <source>
        <dbReference type="Proteomes" id="UP000535078"/>
    </source>
</evidence>
<accession>A0A7X6B7T0</accession>
<dbReference type="EMBL" id="JAATIT010000001">
    <property type="protein sequence ID" value="NJB88985.1"/>
    <property type="molecule type" value="Genomic_DNA"/>
</dbReference>
<dbReference type="PANTHER" id="PTHR39166:SF1">
    <property type="entry name" value="BLL1166 PROTEIN"/>
    <property type="match status" value="1"/>
</dbReference>
<gene>
    <name evidence="1" type="ORF">GGR90_001137</name>
</gene>
<keyword evidence="2" id="KW-1185">Reference proteome</keyword>
<dbReference type="Pfam" id="PF06042">
    <property type="entry name" value="NTP_transf_6"/>
    <property type="match status" value="1"/>
</dbReference>
<evidence type="ECO:0008006" key="3">
    <source>
        <dbReference type="Google" id="ProtNLM"/>
    </source>
</evidence>
<organism evidence="1 2">
    <name type="scientific">Sphingopyxis italica</name>
    <dbReference type="NCBI Taxonomy" id="1129133"/>
    <lineage>
        <taxon>Bacteria</taxon>
        <taxon>Pseudomonadati</taxon>
        <taxon>Pseudomonadota</taxon>
        <taxon>Alphaproteobacteria</taxon>
        <taxon>Sphingomonadales</taxon>
        <taxon>Sphingomonadaceae</taxon>
        <taxon>Sphingopyxis</taxon>
    </lineage>
</organism>
<reference evidence="1 2" key="1">
    <citation type="submission" date="2020-03" db="EMBL/GenBank/DDBJ databases">
        <title>Genomic Encyclopedia of Type Strains, Phase IV (KMG-IV): sequencing the most valuable type-strain genomes for metagenomic binning, comparative biology and taxonomic classification.</title>
        <authorList>
            <person name="Goeker M."/>
        </authorList>
    </citation>
    <scope>NUCLEOTIDE SEQUENCE [LARGE SCALE GENOMIC DNA]</scope>
    <source>
        <strain evidence="1 2">DSM 25229</strain>
    </source>
</reference>
<dbReference type="InterPro" id="IPR009267">
    <property type="entry name" value="NTP_transf_6"/>
</dbReference>
<evidence type="ECO:0000313" key="1">
    <source>
        <dbReference type="EMBL" id="NJB88985.1"/>
    </source>
</evidence>
<proteinExistence type="predicted"/>